<keyword evidence="1" id="KW-0472">Membrane</keyword>
<comment type="caution">
    <text evidence="3">The sequence shown here is derived from an EMBL/GenBank/DDBJ whole genome shotgun (WGS) entry which is preliminary data.</text>
</comment>
<evidence type="ECO:0000259" key="2">
    <source>
        <dbReference type="Pfam" id="PF04982"/>
    </source>
</evidence>
<dbReference type="InParanoid" id="A0A2P6NXB3"/>
<dbReference type="InterPro" id="IPR007065">
    <property type="entry name" value="HPP"/>
</dbReference>
<keyword evidence="1" id="KW-1133">Transmembrane helix</keyword>
<dbReference type="STRING" id="1890364.A0A2P6NXB3"/>
<keyword evidence="1" id="KW-0812">Transmembrane</keyword>
<proteinExistence type="predicted"/>
<dbReference type="EMBL" id="MDYQ01000009">
    <property type="protein sequence ID" value="PRP88538.1"/>
    <property type="molecule type" value="Genomic_DNA"/>
</dbReference>
<evidence type="ECO:0000313" key="4">
    <source>
        <dbReference type="Proteomes" id="UP000241769"/>
    </source>
</evidence>
<feature type="transmembrane region" description="Helical" evidence="1">
    <location>
        <begin position="129"/>
        <end position="150"/>
    </location>
</feature>
<accession>A0A2P6NXB3</accession>
<reference evidence="3 4" key="1">
    <citation type="journal article" date="2018" name="Genome Biol. Evol.">
        <title>Multiple Roots of Fruiting Body Formation in Amoebozoa.</title>
        <authorList>
            <person name="Hillmann F."/>
            <person name="Forbes G."/>
            <person name="Novohradska S."/>
            <person name="Ferling I."/>
            <person name="Riege K."/>
            <person name="Groth M."/>
            <person name="Westermann M."/>
            <person name="Marz M."/>
            <person name="Spaller T."/>
            <person name="Winckler T."/>
            <person name="Schaap P."/>
            <person name="Glockner G."/>
        </authorList>
    </citation>
    <scope>NUCLEOTIDE SEQUENCE [LARGE SCALE GENOMIC DNA]</scope>
    <source>
        <strain evidence="3 4">Jena</strain>
    </source>
</reference>
<gene>
    <name evidence="3" type="ORF">PROFUN_02949</name>
</gene>
<name>A0A2P6NXB3_9EUKA</name>
<feature type="transmembrane region" description="Helical" evidence="1">
    <location>
        <begin position="100"/>
        <end position="117"/>
    </location>
</feature>
<keyword evidence="4" id="KW-1185">Reference proteome</keyword>
<feature type="transmembrane region" description="Helical" evidence="1">
    <location>
        <begin position="170"/>
        <end position="191"/>
    </location>
</feature>
<dbReference type="PANTHER" id="PTHR33741:SF5">
    <property type="entry name" value="TRANSMEMBRANE PROTEIN DDB_G0269096-RELATED"/>
    <property type="match status" value="1"/>
</dbReference>
<feature type="transmembrane region" description="Helical" evidence="1">
    <location>
        <begin position="70"/>
        <end position="88"/>
    </location>
</feature>
<dbReference type="Pfam" id="PF04982">
    <property type="entry name" value="TM_HPP"/>
    <property type="match status" value="1"/>
</dbReference>
<protein>
    <recommendedName>
        <fullName evidence="2">HPP transmembrane region domain-containing protein</fullName>
    </recommendedName>
</protein>
<dbReference type="PANTHER" id="PTHR33741">
    <property type="entry name" value="TRANSMEMBRANE PROTEIN DDB_G0269096-RELATED"/>
    <property type="match status" value="1"/>
</dbReference>
<feature type="transmembrane region" description="Helical" evidence="1">
    <location>
        <begin position="37"/>
        <end position="58"/>
    </location>
</feature>
<sequence length="295" mass="32426">MKNLNQMLPKKNIFSHLPPMISRFFGYRKEKPKPLPILLTIFWSFIGAFGGVSVVEAIFSRGPVFIERGVPMIVGSFGATAVLIYGAIDSPLAQPRNVMGGHIIASVIGVSITKLFDINYDGSIEDLRWLNGALACAVTIALTQFTKTVHPPAGATALLAATNDPIRRVGWYYIPVVILSAVVMLAVALIVNNIQRRYPIYWWSPVKPVVTNVSQDMEMKPTESKAETVVEVPDDHRSSEVITISGTTVRLPPGLILSPEEVDEDMIACQPTDVVQEQLLKGLQNKLNGYDVKEQ</sequence>
<dbReference type="InterPro" id="IPR058581">
    <property type="entry name" value="TM_HPP"/>
</dbReference>
<dbReference type="OrthoDB" id="2016548at2759"/>
<dbReference type="Proteomes" id="UP000241769">
    <property type="component" value="Unassembled WGS sequence"/>
</dbReference>
<organism evidence="3 4">
    <name type="scientific">Planoprotostelium fungivorum</name>
    <dbReference type="NCBI Taxonomy" id="1890364"/>
    <lineage>
        <taxon>Eukaryota</taxon>
        <taxon>Amoebozoa</taxon>
        <taxon>Evosea</taxon>
        <taxon>Variosea</taxon>
        <taxon>Cavosteliida</taxon>
        <taxon>Cavosteliaceae</taxon>
        <taxon>Planoprotostelium</taxon>
    </lineage>
</organism>
<evidence type="ECO:0000313" key="3">
    <source>
        <dbReference type="EMBL" id="PRP88538.1"/>
    </source>
</evidence>
<dbReference type="AlphaFoldDB" id="A0A2P6NXB3"/>
<feature type="domain" description="HPP transmembrane region" evidence="2">
    <location>
        <begin position="38"/>
        <end position="199"/>
    </location>
</feature>
<evidence type="ECO:0000256" key="1">
    <source>
        <dbReference type="SAM" id="Phobius"/>
    </source>
</evidence>